<feature type="transmembrane region" description="Helical" evidence="8">
    <location>
        <begin position="164"/>
        <end position="190"/>
    </location>
</feature>
<comment type="similarity">
    <text evidence="2">Belongs to the binding-protein-dependent transport system permease family. CysTW subfamily.</text>
</comment>
<evidence type="ECO:0000256" key="6">
    <source>
        <dbReference type="ARBA" id="ARBA00022989"/>
    </source>
</evidence>
<dbReference type="EMBL" id="FMAF01000017">
    <property type="protein sequence ID" value="SCB43295.1"/>
    <property type="molecule type" value="Genomic_DNA"/>
</dbReference>
<evidence type="ECO:0000259" key="9">
    <source>
        <dbReference type="PROSITE" id="PS50928"/>
    </source>
</evidence>
<dbReference type="InterPro" id="IPR035906">
    <property type="entry name" value="MetI-like_sf"/>
</dbReference>
<keyword evidence="5 8" id="KW-0812">Transmembrane</keyword>
<feature type="transmembrane region" description="Helical" evidence="8">
    <location>
        <begin position="23"/>
        <end position="44"/>
    </location>
</feature>
<evidence type="ECO:0000313" key="10">
    <source>
        <dbReference type="EMBL" id="SCB43295.1"/>
    </source>
</evidence>
<feature type="domain" description="ABC transmembrane type-1" evidence="9">
    <location>
        <begin position="85"/>
        <end position="291"/>
    </location>
</feature>
<comment type="subcellular location">
    <subcellularLocation>
        <location evidence="1 8">Cell membrane</location>
        <topology evidence="1 8">Multi-pass membrane protein</topology>
    </subcellularLocation>
</comment>
<dbReference type="PANTHER" id="PTHR42929:SF1">
    <property type="entry name" value="INNER MEMBRANE ABC TRANSPORTER PERMEASE PROTEIN YDCU-RELATED"/>
    <property type="match status" value="1"/>
</dbReference>
<dbReference type="SUPFAM" id="SSF161098">
    <property type="entry name" value="MetI-like"/>
    <property type="match status" value="1"/>
</dbReference>
<dbReference type="Proteomes" id="UP000199205">
    <property type="component" value="Unassembled WGS sequence"/>
</dbReference>
<proteinExistence type="inferred from homology"/>
<feature type="transmembrane region" description="Helical" evidence="8">
    <location>
        <begin position="84"/>
        <end position="108"/>
    </location>
</feature>
<dbReference type="CDD" id="cd06261">
    <property type="entry name" value="TM_PBP2"/>
    <property type="match status" value="1"/>
</dbReference>
<dbReference type="InterPro" id="IPR000515">
    <property type="entry name" value="MetI-like"/>
</dbReference>
<keyword evidence="4" id="KW-1003">Cell membrane</keyword>
<accession>A0A1C3WTQ5</accession>
<evidence type="ECO:0000256" key="4">
    <source>
        <dbReference type="ARBA" id="ARBA00022475"/>
    </source>
</evidence>
<name>A0A1C3WTQ5_9HYPH</name>
<sequence length="301" mass="33515">MSEIATAQDEQDARRHLLLSSPAIVIMILLGFIPLMIVVAYSFMAPGDYGGVVPKFSFEAYVSLIFQRDMFDDTLTFSSSYLEIYIRTAVFGVATTIFCVLIGFPTAYFMATRPAKQRNLWVLLLTIPFWSNLLVRTIAVMFIIRDEGLINTVLMHLGLIDRPITLLYTNFAILLGLVYSFLPFMVLPIYASLEKFDFRLVEAGFDLYASRFKVLTQIIIPLAKPGIVTGSILVFVPAFGAYVTPLLLGGGSHLMIGDLIALQFGSSRNWPLGSAFSIVLMVFVLLALLFQIRRSGQVKHG</sequence>
<dbReference type="PANTHER" id="PTHR42929">
    <property type="entry name" value="INNER MEMBRANE ABC TRANSPORTER PERMEASE PROTEIN YDCU-RELATED-RELATED"/>
    <property type="match status" value="1"/>
</dbReference>
<evidence type="ECO:0000256" key="2">
    <source>
        <dbReference type="ARBA" id="ARBA00007069"/>
    </source>
</evidence>
<keyword evidence="7 8" id="KW-0472">Membrane</keyword>
<evidence type="ECO:0000256" key="8">
    <source>
        <dbReference type="RuleBase" id="RU363032"/>
    </source>
</evidence>
<feature type="transmembrane region" description="Helical" evidence="8">
    <location>
        <begin position="120"/>
        <end position="144"/>
    </location>
</feature>
<organism evidence="10 11">
    <name type="scientific">Rhizobium lusitanum</name>
    <dbReference type="NCBI Taxonomy" id="293958"/>
    <lineage>
        <taxon>Bacteria</taxon>
        <taxon>Pseudomonadati</taxon>
        <taxon>Pseudomonadota</taxon>
        <taxon>Alphaproteobacteria</taxon>
        <taxon>Hyphomicrobiales</taxon>
        <taxon>Rhizobiaceae</taxon>
        <taxon>Rhizobium/Agrobacterium group</taxon>
        <taxon>Rhizobium</taxon>
    </lineage>
</organism>
<evidence type="ECO:0000256" key="1">
    <source>
        <dbReference type="ARBA" id="ARBA00004651"/>
    </source>
</evidence>
<evidence type="ECO:0000313" key="11">
    <source>
        <dbReference type="Proteomes" id="UP000199205"/>
    </source>
</evidence>
<dbReference type="AlphaFoldDB" id="A0A1C3WTQ5"/>
<dbReference type="Pfam" id="PF00528">
    <property type="entry name" value="BPD_transp_1"/>
    <property type="match status" value="1"/>
</dbReference>
<dbReference type="GO" id="GO:0055085">
    <property type="term" value="P:transmembrane transport"/>
    <property type="evidence" value="ECO:0007669"/>
    <property type="project" value="InterPro"/>
</dbReference>
<protein>
    <submittedName>
        <fullName evidence="10">Spermidine/putrescine transport system permease protein</fullName>
    </submittedName>
</protein>
<evidence type="ECO:0000256" key="3">
    <source>
        <dbReference type="ARBA" id="ARBA00022448"/>
    </source>
</evidence>
<gene>
    <name evidence="10" type="ORF">GA0061101_11720</name>
</gene>
<keyword evidence="3 8" id="KW-0813">Transport</keyword>
<dbReference type="Gene3D" id="1.10.3720.10">
    <property type="entry name" value="MetI-like"/>
    <property type="match status" value="1"/>
</dbReference>
<feature type="transmembrane region" description="Helical" evidence="8">
    <location>
        <begin position="270"/>
        <end position="290"/>
    </location>
</feature>
<evidence type="ECO:0000256" key="7">
    <source>
        <dbReference type="ARBA" id="ARBA00023136"/>
    </source>
</evidence>
<dbReference type="PROSITE" id="PS50928">
    <property type="entry name" value="ABC_TM1"/>
    <property type="match status" value="1"/>
</dbReference>
<reference evidence="10 11" key="1">
    <citation type="submission" date="2016-08" db="EMBL/GenBank/DDBJ databases">
        <authorList>
            <person name="Seilhamer J.J."/>
        </authorList>
    </citation>
    <scope>NUCLEOTIDE SEQUENCE [LARGE SCALE GENOMIC DNA]</scope>
    <source>
        <strain evidence="10 11">P1-7</strain>
    </source>
</reference>
<dbReference type="OrthoDB" id="9807047at2"/>
<dbReference type="GO" id="GO:0005886">
    <property type="term" value="C:plasma membrane"/>
    <property type="evidence" value="ECO:0007669"/>
    <property type="project" value="UniProtKB-SubCell"/>
</dbReference>
<feature type="transmembrane region" description="Helical" evidence="8">
    <location>
        <begin position="227"/>
        <end position="250"/>
    </location>
</feature>
<keyword evidence="6 8" id="KW-1133">Transmembrane helix</keyword>
<evidence type="ECO:0000256" key="5">
    <source>
        <dbReference type="ARBA" id="ARBA00022692"/>
    </source>
</evidence>
<dbReference type="RefSeq" id="WP_037197815.1">
    <property type="nucleotide sequence ID" value="NZ_FMAF01000017.1"/>
</dbReference>